<keyword evidence="2" id="KW-1185">Reference proteome</keyword>
<proteinExistence type="predicted"/>
<protein>
    <submittedName>
        <fullName evidence="1">6310_t:CDS:1</fullName>
    </submittedName>
</protein>
<dbReference type="EMBL" id="CAJVPW010000295">
    <property type="protein sequence ID" value="CAG8449241.1"/>
    <property type="molecule type" value="Genomic_DNA"/>
</dbReference>
<name>A0ACA9K351_9GLOM</name>
<accession>A0ACA9K351</accession>
<organism evidence="1 2">
    <name type="scientific">Cetraspora pellucida</name>
    <dbReference type="NCBI Taxonomy" id="1433469"/>
    <lineage>
        <taxon>Eukaryota</taxon>
        <taxon>Fungi</taxon>
        <taxon>Fungi incertae sedis</taxon>
        <taxon>Mucoromycota</taxon>
        <taxon>Glomeromycotina</taxon>
        <taxon>Glomeromycetes</taxon>
        <taxon>Diversisporales</taxon>
        <taxon>Gigasporaceae</taxon>
        <taxon>Cetraspora</taxon>
    </lineage>
</organism>
<feature type="non-terminal residue" evidence="1">
    <location>
        <position position="212"/>
    </location>
</feature>
<dbReference type="Proteomes" id="UP000789366">
    <property type="component" value="Unassembled WGS sequence"/>
</dbReference>
<sequence length="212" mass="24394">MQSEIDSLRQRISELEAEKTELEAKNAKLAKQVTEENAKQEAENAELKARIAKLEQIVEENTVLKDRIMKLEQKRIQAITNEREASIKDISPLTESHSPEIEHSSTQSEETKFRREPEPETSTTSLPQDIIDNDSVEILDFVETIHKEKISSEIRERNREKKLQESHNNLTPPIQSETSTISTPESLDLKPVKELWDQNQNKNQGKLGPKYI</sequence>
<evidence type="ECO:0000313" key="2">
    <source>
        <dbReference type="Proteomes" id="UP000789366"/>
    </source>
</evidence>
<reference evidence="1" key="1">
    <citation type="submission" date="2021-06" db="EMBL/GenBank/DDBJ databases">
        <authorList>
            <person name="Kallberg Y."/>
            <person name="Tangrot J."/>
            <person name="Rosling A."/>
        </authorList>
    </citation>
    <scope>NUCLEOTIDE SEQUENCE</scope>
    <source>
        <strain evidence="1">28 12/20/2015</strain>
    </source>
</reference>
<comment type="caution">
    <text evidence="1">The sequence shown here is derived from an EMBL/GenBank/DDBJ whole genome shotgun (WGS) entry which is preliminary data.</text>
</comment>
<gene>
    <name evidence="1" type="ORF">SPELUC_LOCUS697</name>
</gene>
<evidence type="ECO:0000313" key="1">
    <source>
        <dbReference type="EMBL" id="CAG8449241.1"/>
    </source>
</evidence>